<dbReference type="PANTHER" id="PTHR43649:SF31">
    <property type="entry name" value="SN-GLYCEROL-3-PHOSPHATE-BINDING PERIPLASMIC PROTEIN UGPB"/>
    <property type="match status" value="1"/>
</dbReference>
<accession>A0A920CVR6</accession>
<feature type="region of interest" description="Disordered" evidence="5">
    <location>
        <begin position="24"/>
        <end position="47"/>
    </location>
</feature>
<sequence length="441" mass="48326">MKKLSMAIVLTLLISMLAACSSNGGSSNTGTPQSSNNGSSSSASGNASSEKVTIDFWHSMGGANGERIDAMVKRFNESHDNIEVVATFQGGYDETVTKLQQSIASATGPDVSMLERAYVQMFSDSEVLADLNPFLQQSGMDESYFIEGLMGHSTFNDQLVSLPLNRSTPIMHVNKTILDELGMDVPTTWEELKAVANAAVVKEDNEITRYGMSMPYDTWYPLAMISQSGSRFFDEAGTTVPFVTDGTGEEVFGFLKDMQGTGALFYPPSADSGNIVNGMFTEGKLAILYQSTGTIGGLIQNVDFEYVTAFLPQNEMFATPTGGANVVMLEDSDSKDAAWEFMKWMLTDENGALPFIVESGYLPVTHAMIESDMIKEQWEKEPVRKTAYEQLQYAVDTNKDVAWPSIMHEFFSAIEAIMYDSEDIAGTLQGFQKEAERLLSE</sequence>
<dbReference type="InterPro" id="IPR006059">
    <property type="entry name" value="SBP"/>
</dbReference>
<dbReference type="CDD" id="cd14748">
    <property type="entry name" value="PBP2_UgpB"/>
    <property type="match status" value="1"/>
</dbReference>
<keyword evidence="8" id="KW-1185">Reference proteome</keyword>
<evidence type="ECO:0000256" key="6">
    <source>
        <dbReference type="SAM" id="SignalP"/>
    </source>
</evidence>
<evidence type="ECO:0000256" key="1">
    <source>
        <dbReference type="ARBA" id="ARBA00004196"/>
    </source>
</evidence>
<dbReference type="RefSeq" id="WP_213518931.1">
    <property type="nucleotide sequence ID" value="NZ_BOSE01000009.1"/>
</dbReference>
<evidence type="ECO:0000256" key="3">
    <source>
        <dbReference type="ARBA" id="ARBA00022448"/>
    </source>
</evidence>
<dbReference type="PROSITE" id="PS51257">
    <property type="entry name" value="PROKAR_LIPOPROTEIN"/>
    <property type="match status" value="1"/>
</dbReference>
<feature type="signal peptide" evidence="6">
    <location>
        <begin position="1"/>
        <end position="21"/>
    </location>
</feature>
<evidence type="ECO:0000256" key="4">
    <source>
        <dbReference type="ARBA" id="ARBA00022729"/>
    </source>
</evidence>
<protein>
    <submittedName>
        <fullName evidence="7">ABC transporter substrate-binding protein</fullName>
    </submittedName>
</protein>
<comment type="similarity">
    <text evidence="2">Belongs to the bacterial solute-binding protein 1 family.</text>
</comment>
<keyword evidence="4 6" id="KW-0732">Signal</keyword>
<evidence type="ECO:0000313" key="7">
    <source>
        <dbReference type="EMBL" id="GIP18457.1"/>
    </source>
</evidence>
<proteinExistence type="inferred from homology"/>
<dbReference type="PANTHER" id="PTHR43649">
    <property type="entry name" value="ARABINOSE-BINDING PROTEIN-RELATED"/>
    <property type="match status" value="1"/>
</dbReference>
<evidence type="ECO:0000256" key="2">
    <source>
        <dbReference type="ARBA" id="ARBA00008520"/>
    </source>
</evidence>
<dbReference type="AlphaFoldDB" id="A0A920CVR6"/>
<dbReference type="EMBL" id="BOSE01000009">
    <property type="protein sequence ID" value="GIP18457.1"/>
    <property type="molecule type" value="Genomic_DNA"/>
</dbReference>
<reference evidence="7" key="1">
    <citation type="submission" date="2021-03" db="EMBL/GenBank/DDBJ databases">
        <title>Antimicrobial resistance genes in bacteria isolated from Japanese honey, and their potential for conferring macrolide and lincosamide resistance in the American foulbrood pathogen Paenibacillus larvae.</title>
        <authorList>
            <person name="Okamoto M."/>
            <person name="Kumagai M."/>
            <person name="Kanamori H."/>
            <person name="Takamatsu D."/>
        </authorList>
    </citation>
    <scope>NUCLEOTIDE SEQUENCE</scope>
    <source>
        <strain evidence="7">J40TS1</strain>
    </source>
</reference>
<evidence type="ECO:0000313" key="8">
    <source>
        <dbReference type="Proteomes" id="UP000683139"/>
    </source>
</evidence>
<feature type="chain" id="PRO_5038866403" evidence="6">
    <location>
        <begin position="22"/>
        <end position="441"/>
    </location>
</feature>
<keyword evidence="3" id="KW-0813">Transport</keyword>
<evidence type="ECO:0000256" key="5">
    <source>
        <dbReference type="SAM" id="MobiDB-lite"/>
    </source>
</evidence>
<dbReference type="InterPro" id="IPR050490">
    <property type="entry name" value="Bact_solute-bd_prot1"/>
</dbReference>
<comment type="subcellular location">
    <subcellularLocation>
        <location evidence="1">Cell envelope</location>
    </subcellularLocation>
</comment>
<gene>
    <name evidence="7" type="ORF">J40TS1_40990</name>
</gene>
<dbReference type="Proteomes" id="UP000683139">
    <property type="component" value="Unassembled WGS sequence"/>
</dbReference>
<organism evidence="7 8">
    <name type="scientific">Paenibacillus montaniterrae</name>
    <dbReference type="NCBI Taxonomy" id="429341"/>
    <lineage>
        <taxon>Bacteria</taxon>
        <taxon>Bacillati</taxon>
        <taxon>Bacillota</taxon>
        <taxon>Bacilli</taxon>
        <taxon>Bacillales</taxon>
        <taxon>Paenibacillaceae</taxon>
        <taxon>Paenibacillus</taxon>
    </lineage>
</organism>
<dbReference type="SUPFAM" id="SSF53850">
    <property type="entry name" value="Periplasmic binding protein-like II"/>
    <property type="match status" value="1"/>
</dbReference>
<dbReference type="GO" id="GO:0030313">
    <property type="term" value="C:cell envelope"/>
    <property type="evidence" value="ECO:0007669"/>
    <property type="project" value="UniProtKB-SubCell"/>
</dbReference>
<dbReference type="Gene3D" id="3.40.190.10">
    <property type="entry name" value="Periplasmic binding protein-like II"/>
    <property type="match status" value="2"/>
</dbReference>
<dbReference type="Pfam" id="PF13416">
    <property type="entry name" value="SBP_bac_8"/>
    <property type="match status" value="1"/>
</dbReference>
<name>A0A920CVR6_9BACL</name>
<comment type="caution">
    <text evidence="7">The sequence shown here is derived from an EMBL/GenBank/DDBJ whole genome shotgun (WGS) entry which is preliminary data.</text>
</comment>